<dbReference type="SUPFAM" id="SSF55681">
    <property type="entry name" value="Class II aaRS and biotin synthetases"/>
    <property type="match status" value="1"/>
</dbReference>
<comment type="pathway">
    <text evidence="2 10">Amino-acid biosynthesis; L-histidine biosynthesis; L-histidine from 5-phospho-alpha-D-ribose 1-diphosphate: step 1/9.</text>
</comment>
<dbReference type="GO" id="GO:0006427">
    <property type="term" value="P:histidyl-tRNA aminoacylation"/>
    <property type="evidence" value="ECO:0007669"/>
    <property type="project" value="InterPro"/>
</dbReference>
<dbReference type="Pfam" id="PF13393">
    <property type="entry name" value="tRNA-synt_His"/>
    <property type="match status" value="1"/>
</dbReference>
<keyword evidence="7 10" id="KW-0028">Amino-acid biosynthesis</keyword>
<dbReference type="PROSITE" id="PS50862">
    <property type="entry name" value="AA_TRNA_LIGASE_II"/>
    <property type="match status" value="1"/>
</dbReference>
<organism evidence="13 14">
    <name type="scientific">Alteribacter lacisalsi</name>
    <dbReference type="NCBI Taxonomy" id="2045244"/>
    <lineage>
        <taxon>Bacteria</taxon>
        <taxon>Bacillati</taxon>
        <taxon>Bacillota</taxon>
        <taxon>Bacilli</taxon>
        <taxon>Bacillales</taxon>
        <taxon>Bacillaceae</taxon>
        <taxon>Alteribacter</taxon>
    </lineage>
</organism>
<feature type="domain" description="Aminoacyl-transfer RNA synthetases class-II family profile" evidence="12">
    <location>
        <begin position="23"/>
        <end position="324"/>
    </location>
</feature>
<accession>A0A2W0H1Z9</accession>
<comment type="subunit">
    <text evidence="4 10">Heteromultimer composed of HisG and HisZ subunits.</text>
</comment>
<dbReference type="PANTHER" id="PTHR43707:SF1">
    <property type="entry name" value="HISTIDINE--TRNA LIGASE, MITOCHONDRIAL-RELATED"/>
    <property type="match status" value="1"/>
</dbReference>
<evidence type="ECO:0000256" key="6">
    <source>
        <dbReference type="ARBA" id="ARBA00022490"/>
    </source>
</evidence>
<keyword evidence="13" id="KW-0808">Transferase</keyword>
<evidence type="ECO:0000256" key="9">
    <source>
        <dbReference type="ARBA" id="ARBA00025246"/>
    </source>
</evidence>
<dbReference type="GO" id="GO:0000105">
    <property type="term" value="P:L-histidine biosynthetic process"/>
    <property type="evidence" value="ECO:0007669"/>
    <property type="project" value="UniProtKB-UniRule"/>
</dbReference>
<dbReference type="Proteomes" id="UP000248066">
    <property type="component" value="Unassembled WGS sequence"/>
</dbReference>
<dbReference type="InterPro" id="IPR041715">
    <property type="entry name" value="HisRS-like_core"/>
</dbReference>
<evidence type="ECO:0000256" key="7">
    <source>
        <dbReference type="ARBA" id="ARBA00022605"/>
    </source>
</evidence>
<evidence type="ECO:0000256" key="8">
    <source>
        <dbReference type="ARBA" id="ARBA00023102"/>
    </source>
</evidence>
<dbReference type="InterPro" id="IPR006195">
    <property type="entry name" value="aa-tRNA-synth_II"/>
</dbReference>
<proteinExistence type="inferred from homology"/>
<feature type="binding site" evidence="11">
    <location>
        <begin position="81"/>
        <end position="83"/>
    </location>
    <ligand>
        <name>L-histidine</name>
        <dbReference type="ChEBI" id="CHEBI:57595"/>
    </ligand>
</feature>
<dbReference type="GO" id="GO:0004821">
    <property type="term" value="F:histidine-tRNA ligase activity"/>
    <property type="evidence" value="ECO:0007669"/>
    <property type="project" value="InterPro"/>
</dbReference>
<dbReference type="Gene3D" id="3.30.930.10">
    <property type="entry name" value="Bira Bifunctional Protein, Domain 2"/>
    <property type="match status" value="1"/>
</dbReference>
<name>A0A2W0H1Z9_9BACI</name>
<feature type="binding site" evidence="11">
    <location>
        <position position="111"/>
    </location>
    <ligand>
        <name>L-histidine</name>
        <dbReference type="ChEBI" id="CHEBI:57595"/>
    </ligand>
</feature>
<reference evidence="13 14" key="1">
    <citation type="submission" date="2017-10" db="EMBL/GenBank/DDBJ databases">
        <title>Bacillus sp. nov., a halophilic bacterium isolated from a Yangshapao Lake.</title>
        <authorList>
            <person name="Wang H."/>
        </authorList>
    </citation>
    <scope>NUCLEOTIDE SEQUENCE [LARGE SCALE GENOMIC DNA]</scope>
    <source>
        <strain evidence="13 14">YSP-3</strain>
    </source>
</reference>
<evidence type="ECO:0000256" key="4">
    <source>
        <dbReference type="ARBA" id="ARBA00011496"/>
    </source>
</evidence>
<protein>
    <recommendedName>
        <fullName evidence="5 10">ATP phosphoribosyltransferase regulatory subunit</fullName>
    </recommendedName>
</protein>
<evidence type="ECO:0000256" key="2">
    <source>
        <dbReference type="ARBA" id="ARBA00004667"/>
    </source>
</evidence>
<dbReference type="GO" id="GO:0140096">
    <property type="term" value="F:catalytic activity, acting on a protein"/>
    <property type="evidence" value="ECO:0007669"/>
    <property type="project" value="UniProtKB-ARBA"/>
</dbReference>
<feature type="binding site" evidence="11">
    <location>
        <position position="129"/>
    </location>
    <ligand>
        <name>L-histidine</name>
        <dbReference type="ChEBI" id="CHEBI:57595"/>
    </ligand>
</feature>
<dbReference type="NCBIfam" id="NF008941">
    <property type="entry name" value="PRK12292.2-4"/>
    <property type="match status" value="1"/>
</dbReference>
<dbReference type="HAMAP" id="MF_00125">
    <property type="entry name" value="HisZ"/>
    <property type="match status" value="1"/>
</dbReference>
<feature type="binding site" evidence="11">
    <location>
        <begin position="274"/>
        <end position="275"/>
    </location>
    <ligand>
        <name>L-histidine</name>
        <dbReference type="ChEBI" id="CHEBI:57595"/>
    </ligand>
</feature>
<evidence type="ECO:0000256" key="10">
    <source>
        <dbReference type="HAMAP-Rule" id="MF_00125"/>
    </source>
</evidence>
<evidence type="ECO:0000256" key="5">
    <source>
        <dbReference type="ARBA" id="ARBA00020397"/>
    </source>
</evidence>
<dbReference type="OrthoDB" id="9800814at2"/>
<evidence type="ECO:0000256" key="11">
    <source>
        <dbReference type="PIRSR" id="PIRSR001549-1"/>
    </source>
</evidence>
<keyword evidence="14" id="KW-1185">Reference proteome</keyword>
<dbReference type="InterPro" id="IPR004516">
    <property type="entry name" value="HisRS/HisZ"/>
</dbReference>
<dbReference type="PIRSF" id="PIRSF001549">
    <property type="entry name" value="His-tRNA_synth"/>
    <property type="match status" value="1"/>
</dbReference>
<dbReference type="UniPathway" id="UPA00031">
    <property type="reaction ID" value="UER00006"/>
</dbReference>
<evidence type="ECO:0000259" key="12">
    <source>
        <dbReference type="PROSITE" id="PS50862"/>
    </source>
</evidence>
<dbReference type="GO" id="GO:0016757">
    <property type="term" value="F:glycosyltransferase activity"/>
    <property type="evidence" value="ECO:0007669"/>
    <property type="project" value="UniProtKB-KW"/>
</dbReference>
<dbReference type="InterPro" id="IPR004517">
    <property type="entry name" value="HisZ"/>
</dbReference>
<gene>
    <name evidence="10" type="primary">hisZ</name>
    <name evidence="13" type="ORF">CR205_15620</name>
</gene>
<comment type="caution">
    <text evidence="13">The sequence shown here is derived from an EMBL/GenBank/DDBJ whole genome shotgun (WGS) entry which is preliminary data.</text>
</comment>
<dbReference type="InterPro" id="IPR045864">
    <property type="entry name" value="aa-tRNA-synth_II/BPL/LPL"/>
</dbReference>
<comment type="miscellaneous">
    <text evidence="10">This function is generally fulfilled by the C-terminal part of HisG, which is missing in some bacteria such as this one.</text>
</comment>
<dbReference type="EMBL" id="PDOF01000003">
    <property type="protein sequence ID" value="PYZ95814.1"/>
    <property type="molecule type" value="Genomic_DNA"/>
</dbReference>
<keyword evidence="8 10" id="KW-0368">Histidine biosynthesis</keyword>
<sequence length="399" mass="43784">MTKPFMFEKPVGMRDTLPELYTLRQQVRSTIADEVALWGYAPIATPALEFYDTIGEASATSDTQLFKLLDQQGHTLVLRPDMTAPIARIAASTLKDVQRPARLTYDANVFRAQQREGGKPAEFEQVGVELIGDGTASADGEVIALMIAALKKTGLSGFKVAIGHIGFVNTLLQEILGNEERAGTFRRYLYEKNYVGFKHAVRQLPLSSIDRQRLTGLLNLRGGFEILEDAAGLVETQAGSAALDELRSLLDVLRAYGLENDIIIDLNLVMHMSYYTGMVFEAYSEELGFPLGGGGRYDGLLEKFHRPEPATGFAVRLDRLTEALGRAKEEVTVSNCIIYSNERRGEAMKKAASLREEGRSVVMQDVRGIADLDAYSQQFDDVHYLIGSNGAGGGAPYDG</sequence>
<dbReference type="Gene3D" id="3.40.50.12590">
    <property type="match status" value="1"/>
</dbReference>
<dbReference type="InterPro" id="IPR053846">
    <property type="entry name" value="HisZ-C"/>
</dbReference>
<dbReference type="PANTHER" id="PTHR43707">
    <property type="entry name" value="HISTIDYL-TRNA SYNTHETASE"/>
    <property type="match status" value="1"/>
</dbReference>
<keyword evidence="13" id="KW-0328">Glycosyltransferase</keyword>
<evidence type="ECO:0000256" key="1">
    <source>
        <dbReference type="ARBA" id="ARBA00004496"/>
    </source>
</evidence>
<comment type="function">
    <text evidence="9 10">Required for the first step of histidine biosynthesis. May allow the feedback regulation of ATP phosphoribosyltransferase activity by histidine.</text>
</comment>
<dbReference type="NCBIfam" id="TIGR00443">
    <property type="entry name" value="hisZ_biosyn_reg"/>
    <property type="match status" value="1"/>
</dbReference>
<dbReference type="RefSeq" id="WP_110521091.1">
    <property type="nucleotide sequence ID" value="NZ_PDOF01000003.1"/>
</dbReference>
<feature type="binding site" evidence="11">
    <location>
        <position position="125"/>
    </location>
    <ligand>
        <name>L-histidine</name>
        <dbReference type="ChEBI" id="CHEBI:57595"/>
    </ligand>
</feature>
<dbReference type="CDD" id="cd00773">
    <property type="entry name" value="HisRS-like_core"/>
    <property type="match status" value="1"/>
</dbReference>
<comment type="similarity">
    <text evidence="3 10">Belongs to the class-II aminoacyl-tRNA synthetase family. HisZ subfamily.</text>
</comment>
<dbReference type="GO" id="GO:0005737">
    <property type="term" value="C:cytoplasm"/>
    <property type="evidence" value="ECO:0007669"/>
    <property type="project" value="UniProtKB-SubCell"/>
</dbReference>
<dbReference type="Pfam" id="PF21996">
    <property type="entry name" value="HisZ-like"/>
    <property type="match status" value="1"/>
</dbReference>
<evidence type="ECO:0000256" key="3">
    <source>
        <dbReference type="ARBA" id="ARBA00005539"/>
    </source>
</evidence>
<comment type="subcellular location">
    <subcellularLocation>
        <location evidence="1 10">Cytoplasm</location>
    </subcellularLocation>
</comment>
<evidence type="ECO:0000313" key="14">
    <source>
        <dbReference type="Proteomes" id="UP000248066"/>
    </source>
</evidence>
<dbReference type="AlphaFoldDB" id="A0A2W0H1Z9"/>
<evidence type="ECO:0000313" key="13">
    <source>
        <dbReference type="EMBL" id="PYZ95814.1"/>
    </source>
</evidence>
<keyword evidence="6 10" id="KW-0963">Cytoplasm</keyword>